<dbReference type="UniPathway" id="UPA00078">
    <property type="reaction ID" value="UER00160"/>
</dbReference>
<dbReference type="NCBIfam" id="TIGR00508">
    <property type="entry name" value="bioA"/>
    <property type="match status" value="1"/>
</dbReference>
<evidence type="ECO:0000256" key="11">
    <source>
        <dbReference type="ARBA" id="ARBA00048449"/>
    </source>
</evidence>
<comment type="subcellular location">
    <subcellularLocation>
        <location evidence="2 13">Cytoplasm</location>
    </subcellularLocation>
</comment>
<evidence type="ECO:0000256" key="13">
    <source>
        <dbReference type="HAMAP-Rule" id="MF_00834"/>
    </source>
</evidence>
<feature type="modified residue" description="N6-(pyridoxal phosphate)lysine" evidence="13">
    <location>
        <position position="288"/>
    </location>
</feature>
<evidence type="ECO:0000256" key="8">
    <source>
        <dbReference type="ARBA" id="ARBA00022691"/>
    </source>
</evidence>
<evidence type="ECO:0000256" key="12">
    <source>
        <dbReference type="ARBA" id="ARBA00060970"/>
    </source>
</evidence>
<feature type="binding site" evidence="13">
    <location>
        <begin position="324"/>
        <end position="325"/>
    </location>
    <ligand>
        <name>pyridoxal 5'-phosphate</name>
        <dbReference type="ChEBI" id="CHEBI:597326"/>
    </ligand>
</feature>
<comment type="caution">
    <text evidence="14">The sequence shown here is derived from an EMBL/GenBank/DDBJ whole genome shotgun (WGS) entry which is preliminary data.</text>
</comment>
<evidence type="ECO:0000256" key="5">
    <source>
        <dbReference type="ARBA" id="ARBA00022490"/>
    </source>
</evidence>
<dbReference type="InterPro" id="IPR005815">
    <property type="entry name" value="BioA"/>
</dbReference>
<proteinExistence type="inferred from homology"/>
<feature type="binding site" evidence="13">
    <location>
        <position position="259"/>
    </location>
    <ligand>
        <name>pyridoxal 5'-phosphate</name>
        <dbReference type="ChEBI" id="CHEBI:597326"/>
    </ligand>
</feature>
<keyword evidence="5 13" id="KW-0963">Cytoplasm</keyword>
<evidence type="ECO:0000256" key="10">
    <source>
        <dbReference type="ARBA" id="ARBA00022898"/>
    </source>
</evidence>
<dbReference type="Gene3D" id="3.40.640.10">
    <property type="entry name" value="Type I PLP-dependent aspartate aminotransferase-like (Major domain)"/>
    <property type="match status" value="1"/>
</dbReference>
<dbReference type="EC" id="2.6.1.62" evidence="13"/>
<evidence type="ECO:0000256" key="7">
    <source>
        <dbReference type="ARBA" id="ARBA00022679"/>
    </source>
</evidence>
<dbReference type="GO" id="GO:0004015">
    <property type="term" value="F:adenosylmethionine-8-amino-7-oxononanoate transaminase activity"/>
    <property type="evidence" value="ECO:0007669"/>
    <property type="project" value="UniProtKB-UniRule"/>
</dbReference>
<dbReference type="HAMAP" id="MF_00834">
    <property type="entry name" value="BioA"/>
    <property type="match status" value="1"/>
</dbReference>
<comment type="subunit">
    <text evidence="4 13">Homodimer.</text>
</comment>
<feature type="binding site" evidence="13">
    <location>
        <position position="417"/>
    </location>
    <ligand>
        <name>substrate</name>
    </ligand>
</feature>
<evidence type="ECO:0000256" key="9">
    <source>
        <dbReference type="ARBA" id="ARBA00022756"/>
    </source>
</evidence>
<dbReference type="PANTHER" id="PTHR42684:SF17">
    <property type="entry name" value="ADENOSYLMETHIONINE-8-AMINO-7-OXONONANOATE AMINOTRANSFERASE"/>
    <property type="match status" value="1"/>
</dbReference>
<dbReference type="InterPro" id="IPR015421">
    <property type="entry name" value="PyrdxlP-dep_Trfase_major"/>
</dbReference>
<feature type="site" description="Participates in the substrate recognition with KAPA and in a stacking interaction with the adenine ring of SAM" evidence="13">
    <location>
        <position position="19"/>
    </location>
</feature>
<sequence>MDERQQLQAWDRRYFWHPFTQMQSFGDDDPWIIGHAEGNYVYELDGRRCLDAIASLWCNIHGHRHPRLDAALAAQLGKVAHSTTLGASNPPAILLAKALVEISPRGLEHCFFSEDGAEAVEIAVKMAAHYWRNVGRPEKQIFVTLENAYHGDTVGAVSVGGIPLFHEVYGHLLFPTLRLPSPYGLARERFAAPTGDSSAAAAAWLAELESLLAARGHEIAALILEAGIQGAAGLLPFSPGILAGAQALCRRFDCLLIVDEVATGFGRSGKLFACEWEDVEPDLMALGKGLSGGYLPLAATLATAAVYRSFLAPFGGARQFYHGHTYTGNPLACAVALENLAIFREGEVLAQLPAKIARLRDGLTAFRDQPWVGAVRQFGMMAAIELRNPSTAQAYPYGERVEYQVCRQAREMGVYTRPLGDAITIVPPLSVTEEEIDTILTVLHTAMSQGSHP</sequence>
<dbReference type="GO" id="GO:0030170">
    <property type="term" value="F:pyridoxal phosphate binding"/>
    <property type="evidence" value="ECO:0007669"/>
    <property type="project" value="UniProtKB-UniRule"/>
</dbReference>
<comment type="similarity">
    <text evidence="12 13">Belongs to the class-III pyridoxal-phosphate-dependent aminotransferase family. BioA subfamily.</text>
</comment>
<dbReference type="InterPro" id="IPR049704">
    <property type="entry name" value="Aminotrans_3_PPA_site"/>
</dbReference>
<dbReference type="OrthoDB" id="5288905at2"/>
<feature type="binding site" evidence="13">
    <location>
        <position position="323"/>
    </location>
    <ligand>
        <name>substrate</name>
    </ligand>
</feature>
<evidence type="ECO:0000256" key="1">
    <source>
        <dbReference type="ARBA" id="ARBA00001933"/>
    </source>
</evidence>
<dbReference type="InterPro" id="IPR015422">
    <property type="entry name" value="PyrdxlP-dep_Trfase_small"/>
</dbReference>
<evidence type="ECO:0000313" key="14">
    <source>
        <dbReference type="EMBL" id="RNF60465.1"/>
    </source>
</evidence>
<organism evidence="14">
    <name type="scientific">Acidithiobacillus sulfuriphilus</name>
    <dbReference type="NCBI Taxonomy" id="1867749"/>
    <lineage>
        <taxon>Bacteria</taxon>
        <taxon>Pseudomonadati</taxon>
        <taxon>Pseudomonadota</taxon>
        <taxon>Acidithiobacillia</taxon>
        <taxon>Acidithiobacillales</taxon>
        <taxon>Acidithiobacillaceae</taxon>
        <taxon>Acidithiobacillus</taxon>
    </lineage>
</organism>
<evidence type="ECO:0000256" key="3">
    <source>
        <dbReference type="ARBA" id="ARBA00005063"/>
    </source>
</evidence>
<dbReference type="EMBL" id="RIZI01000175">
    <property type="protein sequence ID" value="RNF60465.1"/>
    <property type="molecule type" value="Genomic_DNA"/>
</dbReference>
<evidence type="ECO:0000256" key="4">
    <source>
        <dbReference type="ARBA" id="ARBA00011738"/>
    </source>
</evidence>
<comment type="catalytic activity">
    <reaction evidence="11 13">
        <text>(8S)-8-amino-7-oxononanoate + S-adenosyl-L-methionine = S-adenosyl-4-methylsulfanyl-2-oxobutanoate + (7R,8S)-7,8-diammoniononanoate</text>
        <dbReference type="Rhea" id="RHEA:16861"/>
        <dbReference type="ChEBI" id="CHEBI:16490"/>
        <dbReference type="ChEBI" id="CHEBI:59789"/>
        <dbReference type="ChEBI" id="CHEBI:149468"/>
        <dbReference type="ChEBI" id="CHEBI:149469"/>
        <dbReference type="EC" id="2.6.1.62"/>
    </reaction>
</comment>
<comment type="caution">
    <text evidence="13">Lacks conserved residue(s) required for the propagation of feature annotation.</text>
</comment>
<keyword evidence="7 13" id="KW-0808">Transferase</keyword>
<dbReference type="InterPro" id="IPR015424">
    <property type="entry name" value="PyrdxlP-dep_Trfase"/>
</dbReference>
<comment type="function">
    <text evidence="13">Catalyzes the transfer of the alpha-amino group from S-adenosyl-L-methionine (SAM) to 7-keto-8-aminopelargonic acid (KAPA) to form 7,8-diaminopelargonic acid (DAPA). It is the only aminotransferase known to utilize SAM as an amino donor.</text>
</comment>
<dbReference type="GO" id="GO:0009102">
    <property type="term" value="P:biotin biosynthetic process"/>
    <property type="evidence" value="ECO:0007669"/>
    <property type="project" value="UniProtKB-UniRule"/>
</dbReference>
<keyword evidence="9 13" id="KW-0093">Biotin biosynthesis</keyword>
<name>A0A3M8QWN2_9PROT</name>
<keyword evidence="6 13" id="KW-0032">Aminotransferase</keyword>
<evidence type="ECO:0000256" key="2">
    <source>
        <dbReference type="ARBA" id="ARBA00004496"/>
    </source>
</evidence>
<dbReference type="PIRSF" id="PIRSF000521">
    <property type="entry name" value="Transaminase_4ab_Lys_Orn"/>
    <property type="match status" value="1"/>
</dbReference>
<keyword evidence="10 13" id="KW-0663">Pyridoxal phosphate</keyword>
<comment type="pathway">
    <text evidence="3 13">Cofactor biosynthesis; biotin biosynthesis; 7,8-diaminononanoate from 8-amino-7-oxononanoate (SAM route): step 1/1.</text>
</comment>
<dbReference type="Pfam" id="PF00202">
    <property type="entry name" value="Aminotran_3"/>
    <property type="match status" value="1"/>
</dbReference>
<dbReference type="Gene3D" id="3.90.1150.10">
    <property type="entry name" value="Aspartate Aminotransferase, domain 1"/>
    <property type="match status" value="1"/>
</dbReference>
<feature type="binding site" evidence="13">
    <location>
        <position position="288"/>
    </location>
    <ligand>
        <name>substrate</name>
    </ligand>
</feature>
<dbReference type="FunFam" id="3.40.640.10:FF:000078">
    <property type="entry name" value="Adenosylmethionine-8-amino-7-oxononanoate aminotransferase"/>
    <property type="match status" value="1"/>
</dbReference>
<feature type="binding site" evidence="13">
    <location>
        <begin position="116"/>
        <end position="117"/>
    </location>
    <ligand>
        <name>pyridoxal 5'-phosphate</name>
        <dbReference type="ChEBI" id="CHEBI:597326"/>
    </ligand>
</feature>
<feature type="binding site" evidence="13">
    <location>
        <position position="149"/>
    </location>
    <ligand>
        <name>substrate</name>
    </ligand>
</feature>
<dbReference type="PROSITE" id="PS00600">
    <property type="entry name" value="AA_TRANSFER_CLASS_3"/>
    <property type="match status" value="1"/>
</dbReference>
<evidence type="ECO:0000256" key="6">
    <source>
        <dbReference type="ARBA" id="ARBA00022576"/>
    </source>
</evidence>
<dbReference type="PANTHER" id="PTHR42684">
    <property type="entry name" value="ADENOSYLMETHIONINE-8-AMINO-7-OXONONANOATE AMINOTRANSFERASE"/>
    <property type="match status" value="1"/>
</dbReference>
<dbReference type="GO" id="GO:0005737">
    <property type="term" value="C:cytoplasm"/>
    <property type="evidence" value="ECO:0007669"/>
    <property type="project" value="UniProtKB-SubCell"/>
</dbReference>
<reference evidence="14" key="1">
    <citation type="submission" date="2018-10" db="EMBL/GenBank/DDBJ databases">
        <title>Acidithiobacillus sulfuriphilus sp. nov.: an extremely acidophilic sulfur-oxidizing chemolithotroph isolated from a neutral pH environment.</title>
        <authorList>
            <person name="Falagan C."/>
            <person name="Moya-Beltran A."/>
            <person name="Quatrini R."/>
            <person name="Johnson D.B."/>
        </authorList>
    </citation>
    <scope>NUCLEOTIDE SEQUENCE [LARGE SCALE GENOMIC DNA]</scope>
    <source>
        <strain evidence="14">CJ-2</strain>
    </source>
</reference>
<protein>
    <recommendedName>
        <fullName evidence="13">Adenosylmethionine-8-amino-7-oxononanoate aminotransferase</fullName>
        <ecNumber evidence="13">2.6.1.62</ecNumber>
    </recommendedName>
    <alternativeName>
        <fullName evidence="13">7,8-diamino-pelargonic acid aminotransferase</fullName>
        <shortName evidence="13">DAPA AT</shortName>
        <shortName evidence="13">DAPA aminotransferase</shortName>
    </alternativeName>
    <alternativeName>
        <fullName evidence="13">7,8-diaminononanoate synthase</fullName>
        <shortName evidence="13">DANS</shortName>
    </alternativeName>
    <alternativeName>
        <fullName evidence="13">Diaminopelargonic acid synthase</fullName>
    </alternativeName>
</protein>
<dbReference type="SUPFAM" id="SSF53383">
    <property type="entry name" value="PLP-dependent transferases"/>
    <property type="match status" value="1"/>
</dbReference>
<accession>A0A3M8QWN2</accession>
<comment type="cofactor">
    <cofactor evidence="1 13">
        <name>pyridoxal 5'-phosphate</name>
        <dbReference type="ChEBI" id="CHEBI:597326"/>
    </cofactor>
</comment>
<dbReference type="InterPro" id="IPR005814">
    <property type="entry name" value="Aminotrans_3"/>
</dbReference>
<dbReference type="RefSeq" id="WP_123104439.1">
    <property type="nucleotide sequence ID" value="NZ_CP127527.1"/>
</dbReference>
<dbReference type="CDD" id="cd00610">
    <property type="entry name" value="OAT_like"/>
    <property type="match status" value="1"/>
</dbReference>
<keyword evidence="8 13" id="KW-0949">S-adenosyl-L-methionine</keyword>
<gene>
    <name evidence="13 14" type="primary">bioA</name>
    <name evidence="14" type="ORF">EC580_09425</name>
</gene>
<dbReference type="AlphaFoldDB" id="A0A3M8QWN2"/>